<feature type="transmembrane region" description="Helical" evidence="1">
    <location>
        <begin position="7"/>
        <end position="26"/>
    </location>
</feature>
<keyword evidence="1" id="KW-1133">Transmembrane helix</keyword>
<dbReference type="RefSeq" id="WP_309204031.1">
    <property type="nucleotide sequence ID" value="NZ_CP133548.1"/>
</dbReference>
<sequence length="151" mass="17079">MIKQSKISYLVVTSFLVLSLVVVVYLKIPEMIDSPNRHLAIELSRKETALSDYKINFLIWLGANASAGDDESGEINHPRNVILFKAIRNKRYNVIPLLIAHYTPEQIEEAYNIAKNDCRMLDALDALFLASNIDISSLSSDECKPQLQTRN</sequence>
<evidence type="ECO:0000256" key="1">
    <source>
        <dbReference type="SAM" id="Phobius"/>
    </source>
</evidence>
<organism evidence="2 3">
    <name type="scientific">Pleionea litopenaei</name>
    <dbReference type="NCBI Taxonomy" id="3070815"/>
    <lineage>
        <taxon>Bacteria</taxon>
        <taxon>Pseudomonadati</taxon>
        <taxon>Pseudomonadota</taxon>
        <taxon>Gammaproteobacteria</taxon>
        <taxon>Oceanospirillales</taxon>
        <taxon>Pleioneaceae</taxon>
        <taxon>Pleionea</taxon>
    </lineage>
</organism>
<keyword evidence="1" id="KW-0472">Membrane</keyword>
<keyword evidence="3" id="KW-1185">Reference proteome</keyword>
<keyword evidence="1" id="KW-0812">Transmembrane</keyword>
<dbReference type="EMBL" id="CP133548">
    <property type="protein sequence ID" value="WMS88809.1"/>
    <property type="molecule type" value="Genomic_DNA"/>
</dbReference>
<dbReference type="AlphaFoldDB" id="A0AA51X8D2"/>
<name>A0AA51X8D2_9GAMM</name>
<reference evidence="2 3" key="1">
    <citation type="submission" date="2023-08" db="EMBL/GenBank/DDBJ databases">
        <title>Pleionea litopenaei sp. nov., isolated from stomach of juvenile Litopenaeus vannamei.</title>
        <authorList>
            <person name="Rho A.M."/>
            <person name="Hwang C.Y."/>
        </authorList>
    </citation>
    <scope>NUCLEOTIDE SEQUENCE [LARGE SCALE GENOMIC DNA]</scope>
    <source>
        <strain evidence="2 3">HL-JVS1</strain>
    </source>
</reference>
<dbReference type="Proteomes" id="UP001239782">
    <property type="component" value="Chromosome"/>
</dbReference>
<evidence type="ECO:0000313" key="3">
    <source>
        <dbReference type="Proteomes" id="UP001239782"/>
    </source>
</evidence>
<evidence type="ECO:0000313" key="2">
    <source>
        <dbReference type="EMBL" id="WMS88809.1"/>
    </source>
</evidence>
<dbReference type="KEGG" id="plei:Q9312_07790"/>
<accession>A0AA51X8D2</accession>
<protein>
    <submittedName>
        <fullName evidence="2">Uncharacterized protein</fullName>
    </submittedName>
</protein>
<proteinExistence type="predicted"/>
<gene>
    <name evidence="2" type="ORF">Q9312_07790</name>
</gene>